<reference evidence="1 2" key="1">
    <citation type="submission" date="2020-09" db="EMBL/GenBank/DDBJ databases">
        <authorList>
            <person name="Cero P."/>
            <person name="Gaertner R."/>
            <person name="Gleave A."/>
            <person name="Thompson D.W."/>
            <person name="Breakwell D.P."/>
            <person name="Grose J.H."/>
        </authorList>
    </citation>
    <scope>NUCLEOTIDE SEQUENCE [LARGE SCALE GENOMIC DNA]</scope>
</reference>
<name>A0A7T3TLI5_9CAUD</name>
<dbReference type="Proteomes" id="UP000596198">
    <property type="component" value="Segment"/>
</dbReference>
<proteinExistence type="predicted"/>
<organism evidence="1 2">
    <name type="scientific">Citrobacter phage vB_CfrD_ZerotoHero</name>
    <dbReference type="NCBI Taxonomy" id="2777372"/>
    <lineage>
        <taxon>Viruses</taxon>
        <taxon>Duplodnaviria</taxon>
        <taxon>Heunggongvirae</taxon>
        <taxon>Uroviricota</taxon>
        <taxon>Caudoviricetes</taxon>
        <taxon>Drexlerviridae</taxon>
        <taxon>Tempevirinae</taxon>
        <taxon>Tlsvirus</taxon>
        <taxon>Tlsvirus blueshaddow</taxon>
        <taxon>Tlsvirus sazh</taxon>
    </lineage>
</organism>
<evidence type="ECO:0000313" key="2">
    <source>
        <dbReference type="Proteomes" id="UP000596198"/>
    </source>
</evidence>
<dbReference type="EMBL" id="MW021748">
    <property type="protein sequence ID" value="QPX76346.1"/>
    <property type="molecule type" value="Genomic_DNA"/>
</dbReference>
<protein>
    <submittedName>
        <fullName evidence="1">Uncharacterized protein</fullName>
    </submittedName>
</protein>
<accession>A0A7T3TLI5</accession>
<gene>
    <name evidence="1" type="ORF">ZEROTOHERO_81</name>
</gene>
<sequence>MAVYTGKMFESENPIYGGTYELIIDEDRVILADDDSEEYYEVEADKWDNVVMFLVDNSRIKFYAVEEQHDQN</sequence>
<evidence type="ECO:0000313" key="1">
    <source>
        <dbReference type="EMBL" id="QPX76346.1"/>
    </source>
</evidence>